<dbReference type="Proteomes" id="UP000447434">
    <property type="component" value="Chromosome 12"/>
</dbReference>
<keyword evidence="1" id="KW-0812">Transmembrane</keyword>
<name>A0A6A4PNR2_LUPAL</name>
<sequence length="54" mass="6352">MSPIFQTTQPYFNIVNSFWILFVIGIWAHGFWPISPVYLGNSIPTQFHIMIPFH</sequence>
<reference evidence="3" key="1">
    <citation type="journal article" date="2020" name="Nat. Commun.">
        <title>Genome sequence of the cluster root forming white lupin.</title>
        <authorList>
            <person name="Hufnagel B."/>
            <person name="Marques A."/>
            <person name="Soriano A."/>
            <person name="Marques L."/>
            <person name="Divol F."/>
            <person name="Doumas P."/>
            <person name="Sallet E."/>
            <person name="Mancinotti D."/>
            <person name="Carrere S."/>
            <person name="Marande W."/>
            <person name="Arribat S."/>
            <person name="Keller J."/>
            <person name="Huneau C."/>
            <person name="Blein T."/>
            <person name="Aime D."/>
            <person name="Laguerre M."/>
            <person name="Taylor J."/>
            <person name="Schubert V."/>
            <person name="Nelson M."/>
            <person name="Geu-Flores F."/>
            <person name="Crespi M."/>
            <person name="Gallardo-Guerrero K."/>
            <person name="Delaux P.-M."/>
            <person name="Salse J."/>
            <person name="Berges H."/>
            <person name="Guyot R."/>
            <person name="Gouzy J."/>
            <person name="Peret B."/>
        </authorList>
    </citation>
    <scope>NUCLEOTIDE SEQUENCE [LARGE SCALE GENOMIC DNA]</scope>
    <source>
        <strain evidence="3">cv. Amiga</strain>
    </source>
</reference>
<comment type="caution">
    <text evidence="2">The sequence shown here is derived from an EMBL/GenBank/DDBJ whole genome shotgun (WGS) entry which is preliminary data.</text>
</comment>
<keyword evidence="1" id="KW-1133">Transmembrane helix</keyword>
<dbReference type="AlphaFoldDB" id="A0A6A4PNR2"/>
<gene>
    <name evidence="2" type="ORF">Lalb_Chr12g0207051</name>
</gene>
<protein>
    <submittedName>
        <fullName evidence="2">Uncharacterized protein</fullName>
    </submittedName>
</protein>
<proteinExistence type="predicted"/>
<evidence type="ECO:0000313" key="2">
    <source>
        <dbReference type="EMBL" id="KAE9603120.1"/>
    </source>
</evidence>
<evidence type="ECO:0000256" key="1">
    <source>
        <dbReference type="SAM" id="Phobius"/>
    </source>
</evidence>
<feature type="transmembrane region" description="Helical" evidence="1">
    <location>
        <begin position="12"/>
        <end position="32"/>
    </location>
</feature>
<evidence type="ECO:0000313" key="3">
    <source>
        <dbReference type="Proteomes" id="UP000447434"/>
    </source>
</evidence>
<keyword evidence="1" id="KW-0472">Membrane</keyword>
<organism evidence="2 3">
    <name type="scientific">Lupinus albus</name>
    <name type="common">White lupine</name>
    <name type="synonym">Lupinus termis</name>
    <dbReference type="NCBI Taxonomy" id="3870"/>
    <lineage>
        <taxon>Eukaryota</taxon>
        <taxon>Viridiplantae</taxon>
        <taxon>Streptophyta</taxon>
        <taxon>Embryophyta</taxon>
        <taxon>Tracheophyta</taxon>
        <taxon>Spermatophyta</taxon>
        <taxon>Magnoliopsida</taxon>
        <taxon>eudicotyledons</taxon>
        <taxon>Gunneridae</taxon>
        <taxon>Pentapetalae</taxon>
        <taxon>rosids</taxon>
        <taxon>fabids</taxon>
        <taxon>Fabales</taxon>
        <taxon>Fabaceae</taxon>
        <taxon>Papilionoideae</taxon>
        <taxon>50 kb inversion clade</taxon>
        <taxon>genistoids sensu lato</taxon>
        <taxon>core genistoids</taxon>
        <taxon>Genisteae</taxon>
        <taxon>Lupinus</taxon>
    </lineage>
</organism>
<accession>A0A6A4PNR2</accession>
<dbReference type="EMBL" id="WOCE01000012">
    <property type="protein sequence ID" value="KAE9603120.1"/>
    <property type="molecule type" value="Genomic_DNA"/>
</dbReference>
<keyword evidence="3" id="KW-1185">Reference proteome</keyword>